<dbReference type="PANTHER" id="PTHR35580">
    <property type="entry name" value="CELL SURFACE GLYCOPROTEIN (S-LAYER PROTEIN)-LIKE PROTEIN"/>
    <property type="match status" value="1"/>
</dbReference>
<dbReference type="InterPro" id="IPR057708">
    <property type="entry name" value="DUF7948"/>
</dbReference>
<comment type="caution">
    <text evidence="3">The sequence shown here is derived from an EMBL/GenBank/DDBJ whole genome shotgun (WGS) entry which is preliminary data.</text>
</comment>
<evidence type="ECO:0000313" key="3">
    <source>
        <dbReference type="EMBL" id="NMO95095.1"/>
    </source>
</evidence>
<feature type="domain" description="DUF7948" evidence="2">
    <location>
        <begin position="21"/>
        <end position="198"/>
    </location>
</feature>
<dbReference type="InterPro" id="IPR008160">
    <property type="entry name" value="Collagen"/>
</dbReference>
<dbReference type="RefSeq" id="WP_169503858.1">
    <property type="nucleotide sequence ID" value="NZ_JABBPN010000003.1"/>
</dbReference>
<protein>
    <recommendedName>
        <fullName evidence="2">DUF7948 domain-containing protein</fullName>
    </recommendedName>
</protein>
<reference evidence="3 4" key="1">
    <citation type="submission" date="2020-04" db="EMBL/GenBank/DDBJ databases">
        <title>Paenibacillus algicola sp. nov., a novel marine bacterium producing alginate lyase.</title>
        <authorList>
            <person name="Huang H."/>
        </authorList>
    </citation>
    <scope>NUCLEOTIDE SEQUENCE [LARGE SCALE GENOMIC DNA]</scope>
    <source>
        <strain evidence="3 4">L7-75</strain>
    </source>
</reference>
<dbReference type="Pfam" id="PF06739">
    <property type="entry name" value="SBBP"/>
    <property type="match status" value="6"/>
</dbReference>
<dbReference type="AlphaFoldDB" id="A0A848M2V9"/>
<dbReference type="PANTHER" id="PTHR35580:SF1">
    <property type="entry name" value="PHYTASE-LIKE DOMAIN-CONTAINING PROTEIN"/>
    <property type="match status" value="1"/>
</dbReference>
<evidence type="ECO:0000313" key="4">
    <source>
        <dbReference type="Proteomes" id="UP000565468"/>
    </source>
</evidence>
<keyword evidence="4" id="KW-1185">Reference proteome</keyword>
<dbReference type="Proteomes" id="UP000565468">
    <property type="component" value="Unassembled WGS sequence"/>
</dbReference>
<feature type="compositionally biased region" description="Low complexity" evidence="1">
    <location>
        <begin position="716"/>
        <end position="746"/>
    </location>
</feature>
<proteinExistence type="predicted"/>
<evidence type="ECO:0000259" key="2">
    <source>
        <dbReference type="Pfam" id="PF25778"/>
    </source>
</evidence>
<feature type="compositionally biased region" description="Pro residues" evidence="1">
    <location>
        <begin position="653"/>
        <end position="667"/>
    </location>
</feature>
<gene>
    <name evidence="3" type="ORF">HII30_04750</name>
</gene>
<feature type="compositionally biased region" description="Low complexity" evidence="1">
    <location>
        <begin position="668"/>
        <end position="709"/>
    </location>
</feature>
<dbReference type="Pfam" id="PF01391">
    <property type="entry name" value="Collagen"/>
    <property type="match status" value="1"/>
</dbReference>
<organism evidence="3 4">
    <name type="scientific">Paenibacillus lemnae</name>
    <dbReference type="NCBI Taxonomy" id="1330551"/>
    <lineage>
        <taxon>Bacteria</taxon>
        <taxon>Bacillati</taxon>
        <taxon>Bacillota</taxon>
        <taxon>Bacilli</taxon>
        <taxon>Bacillales</taxon>
        <taxon>Paenibacillaceae</taxon>
        <taxon>Paenibacillus</taxon>
    </lineage>
</organism>
<sequence>MTFFETDPLPSFCRRARTYRFSKGQDEREKERRIKGVTLAWRFVNASSGAAIEGALPLTGNINFLYGKDPQNYYTNLPLYQKIIYRQVWPGIDIVFQGSEGKLKYDVVLQPGSRVKDVRFLYDGADSIHLDKYGNLLIETPFGTFTDLKPYAYQEIGSGQKQVGCHYMIQSELDGSRSIGFEITEEIEPGYPLIIDPILLYSTYLGGAGYDSSSGIALDASGNAFVTGTTDSINFPTTPGAFDTTPNTGSDVFVTKLNPNGTALVYSTYIGGDAIDEGNSIAVDVMGNAYITGYTNSPDFPTTPGAFDTSGESDAFITKLNSNGSALVYSTYLGGRSNIDISYSIAVDESGNAYVTGLTQSDDFPTTPGAYDVTFNGLEDAFVTKLNSSGSALVYSTYLGGSGIDEGYGIAVDILGNAYVTGITTSDNFPTTPGAFSTILSGSDNAFVTKMNPAGSALVYSTYLGGSVSDAGFGLVVDASESIYVTGGTYSSDFPTTSGAFSTTYSGNIDAFVTKLNPNGSDLIYSTYLGGSELDTGSSIAVDAFGNAYVTGNTFSSDFPTLPGAFDTSYNGGGDAFVTRVSLTGSDLLFSSYLGGSEQDFGSGIILDAYGTAYVTGSTASANFPATPGAYDISFNGGSSDAFIAKIGEIQIPGPPGPQGEPGPAGPLGPTGAQGTPGAQGFPGPLGSQGERGSQGLSGSQGSPGVQGLPGPPGLPGAQGLPGAPGLQGSTGAQGLPGPQGPSGLKGLRKRSPVKKVMRINRRLKKINARITRLYKIVCRRRKQRRIK</sequence>
<dbReference type="EMBL" id="JABBPN010000003">
    <property type="protein sequence ID" value="NMO95095.1"/>
    <property type="molecule type" value="Genomic_DNA"/>
</dbReference>
<name>A0A848M2V9_PAELE</name>
<dbReference type="Pfam" id="PF25778">
    <property type="entry name" value="DUF7948"/>
    <property type="match status" value="1"/>
</dbReference>
<dbReference type="SUPFAM" id="SSF101898">
    <property type="entry name" value="NHL repeat"/>
    <property type="match status" value="1"/>
</dbReference>
<dbReference type="InterPro" id="IPR010620">
    <property type="entry name" value="SBBP_repeat"/>
</dbReference>
<feature type="region of interest" description="Disordered" evidence="1">
    <location>
        <begin position="649"/>
        <end position="754"/>
    </location>
</feature>
<accession>A0A848M2V9</accession>
<evidence type="ECO:0000256" key="1">
    <source>
        <dbReference type="SAM" id="MobiDB-lite"/>
    </source>
</evidence>
<dbReference type="InterPro" id="IPR052918">
    <property type="entry name" value="Motility_Chemotaxis_Reg"/>
</dbReference>